<protein>
    <submittedName>
        <fullName evidence="2">Uncharacterized protein</fullName>
    </submittedName>
</protein>
<evidence type="ECO:0000256" key="1">
    <source>
        <dbReference type="SAM" id="MobiDB-lite"/>
    </source>
</evidence>
<dbReference type="AlphaFoldDB" id="A0A1I6HVK4"/>
<organism evidence="2 3">
    <name type="scientific">Halogeometricum limi</name>
    <dbReference type="NCBI Taxonomy" id="555875"/>
    <lineage>
        <taxon>Archaea</taxon>
        <taxon>Methanobacteriati</taxon>
        <taxon>Methanobacteriota</taxon>
        <taxon>Stenosarchaea group</taxon>
        <taxon>Halobacteria</taxon>
        <taxon>Halobacteriales</taxon>
        <taxon>Haloferacaceae</taxon>
        <taxon>Halogeometricum</taxon>
    </lineage>
</organism>
<evidence type="ECO:0000313" key="2">
    <source>
        <dbReference type="EMBL" id="SFR58438.1"/>
    </source>
</evidence>
<sequence>MPEKASNKVKKGVDKVKNAITREEYNEEAERYRDKESKKFTRGPKHEE</sequence>
<dbReference type="Proteomes" id="UP000243250">
    <property type="component" value="Unassembled WGS sequence"/>
</dbReference>
<evidence type="ECO:0000313" key="3">
    <source>
        <dbReference type="Proteomes" id="UP000243250"/>
    </source>
</evidence>
<keyword evidence="3" id="KW-1185">Reference proteome</keyword>
<name>A0A1I6HVK4_9EURY</name>
<gene>
    <name evidence="2" type="ORF">SAMN04488124_2508</name>
</gene>
<proteinExistence type="predicted"/>
<reference evidence="3" key="1">
    <citation type="submission" date="2016-10" db="EMBL/GenBank/DDBJ databases">
        <authorList>
            <person name="Varghese N."/>
            <person name="Submissions S."/>
        </authorList>
    </citation>
    <scope>NUCLEOTIDE SEQUENCE [LARGE SCALE GENOMIC DNA]</scope>
    <source>
        <strain evidence="3">CGMCC 1.8711</strain>
    </source>
</reference>
<dbReference type="RefSeq" id="WP_175501525.1">
    <property type="nucleotide sequence ID" value="NZ_FOYS01000004.1"/>
</dbReference>
<feature type="region of interest" description="Disordered" evidence="1">
    <location>
        <begin position="1"/>
        <end position="48"/>
    </location>
</feature>
<accession>A0A1I6HVK4</accession>
<dbReference type="EMBL" id="FOYS01000004">
    <property type="protein sequence ID" value="SFR58438.1"/>
    <property type="molecule type" value="Genomic_DNA"/>
</dbReference>